<feature type="chain" id="PRO_5007299698" description="Serpin domain-containing protein" evidence="5">
    <location>
        <begin position="17"/>
        <end position="1013"/>
    </location>
</feature>
<comment type="similarity">
    <text evidence="1 4">Belongs to the serpin family.</text>
</comment>
<evidence type="ECO:0000256" key="3">
    <source>
        <dbReference type="ARBA" id="ARBA00022900"/>
    </source>
</evidence>
<organism evidence="7 8">
    <name type="scientific">Tribolium castaneum</name>
    <name type="common">Red flour beetle</name>
    <dbReference type="NCBI Taxonomy" id="7070"/>
    <lineage>
        <taxon>Eukaryota</taxon>
        <taxon>Metazoa</taxon>
        <taxon>Ecdysozoa</taxon>
        <taxon>Arthropoda</taxon>
        <taxon>Hexapoda</taxon>
        <taxon>Insecta</taxon>
        <taxon>Pterygota</taxon>
        <taxon>Neoptera</taxon>
        <taxon>Endopterygota</taxon>
        <taxon>Coleoptera</taxon>
        <taxon>Polyphaga</taxon>
        <taxon>Cucujiformia</taxon>
        <taxon>Tenebrionidae</taxon>
        <taxon>Tenebrionidae incertae sedis</taxon>
        <taxon>Tribolium</taxon>
    </lineage>
</organism>
<feature type="domain" description="Serpin" evidence="6">
    <location>
        <begin position="658"/>
        <end position="1013"/>
    </location>
</feature>
<dbReference type="eggNOG" id="KOG2392">
    <property type="taxonomic scope" value="Eukaryota"/>
</dbReference>
<dbReference type="SUPFAM" id="SSF56574">
    <property type="entry name" value="Serpins"/>
    <property type="match status" value="3"/>
</dbReference>
<keyword evidence="5" id="KW-0732">Signal</keyword>
<gene>
    <name evidence="7" type="primary">AUGUSTUS-3.0.2_34060</name>
    <name evidence="7" type="ORF">TcasGA2_TC034060</name>
</gene>
<reference evidence="7 8" key="2">
    <citation type="journal article" date="2010" name="Nucleic Acids Res.">
        <title>BeetleBase in 2010: revisions to provide comprehensive genomic information for Tribolium castaneum.</title>
        <authorList>
            <person name="Kim H.S."/>
            <person name="Murphy T."/>
            <person name="Xia J."/>
            <person name="Caragea D."/>
            <person name="Park Y."/>
            <person name="Beeman R.W."/>
            <person name="Lorenzen M.D."/>
            <person name="Butcher S."/>
            <person name="Manak J.R."/>
            <person name="Brown S.J."/>
        </authorList>
    </citation>
    <scope>GENOME REANNOTATION</scope>
    <source>
        <strain evidence="7 8">Georgia GA2</strain>
    </source>
</reference>
<evidence type="ECO:0000259" key="6">
    <source>
        <dbReference type="SMART" id="SM00093"/>
    </source>
</evidence>
<dbReference type="Proteomes" id="UP000007266">
    <property type="component" value="Linkage group 8"/>
</dbReference>
<dbReference type="GO" id="GO:0004867">
    <property type="term" value="F:serine-type endopeptidase inhibitor activity"/>
    <property type="evidence" value="ECO:0007669"/>
    <property type="project" value="UniProtKB-KW"/>
</dbReference>
<proteinExistence type="inferred from homology"/>
<dbReference type="GO" id="GO:0005615">
    <property type="term" value="C:extracellular space"/>
    <property type="evidence" value="ECO:0000318"/>
    <property type="project" value="GO_Central"/>
</dbReference>
<dbReference type="PANTHER" id="PTHR11461">
    <property type="entry name" value="SERINE PROTEASE INHIBITOR, SERPIN"/>
    <property type="match status" value="1"/>
</dbReference>
<dbReference type="CDD" id="cd19955">
    <property type="entry name" value="serpin48-like_insects"/>
    <property type="match status" value="2"/>
</dbReference>
<dbReference type="Gene3D" id="2.30.39.10">
    <property type="entry name" value="Alpha-1-antitrypsin, domain 1"/>
    <property type="match status" value="3"/>
</dbReference>
<dbReference type="PROSITE" id="PS00284">
    <property type="entry name" value="SERPIN"/>
    <property type="match status" value="3"/>
</dbReference>
<evidence type="ECO:0000256" key="2">
    <source>
        <dbReference type="ARBA" id="ARBA00022690"/>
    </source>
</evidence>
<dbReference type="InterPro" id="IPR042178">
    <property type="entry name" value="Serpin_sf_1"/>
</dbReference>
<evidence type="ECO:0000256" key="1">
    <source>
        <dbReference type="ARBA" id="ARBA00009500"/>
    </source>
</evidence>
<keyword evidence="3" id="KW-0722">Serine protease inhibitor</keyword>
<reference evidence="7 8" key="1">
    <citation type="journal article" date="2008" name="Nature">
        <title>The genome of the model beetle and pest Tribolium castaneum.</title>
        <authorList>
            <consortium name="Tribolium Genome Sequencing Consortium"/>
            <person name="Richards S."/>
            <person name="Gibbs R.A."/>
            <person name="Weinstock G.M."/>
            <person name="Brown S.J."/>
            <person name="Denell R."/>
            <person name="Beeman R.W."/>
            <person name="Gibbs R."/>
            <person name="Beeman R.W."/>
            <person name="Brown S.J."/>
            <person name="Bucher G."/>
            <person name="Friedrich M."/>
            <person name="Grimmelikhuijzen C.J."/>
            <person name="Klingler M."/>
            <person name="Lorenzen M."/>
            <person name="Richards S."/>
            <person name="Roth S."/>
            <person name="Schroder R."/>
            <person name="Tautz D."/>
            <person name="Zdobnov E.M."/>
            <person name="Muzny D."/>
            <person name="Gibbs R.A."/>
            <person name="Weinstock G.M."/>
            <person name="Attaway T."/>
            <person name="Bell S."/>
            <person name="Buhay C.J."/>
            <person name="Chandrabose M.N."/>
            <person name="Chavez D."/>
            <person name="Clerk-Blankenburg K.P."/>
            <person name="Cree A."/>
            <person name="Dao M."/>
            <person name="Davis C."/>
            <person name="Chacko J."/>
            <person name="Dinh H."/>
            <person name="Dugan-Rocha S."/>
            <person name="Fowler G."/>
            <person name="Garner T.T."/>
            <person name="Garnes J."/>
            <person name="Gnirke A."/>
            <person name="Hawes A."/>
            <person name="Hernandez J."/>
            <person name="Hines S."/>
            <person name="Holder M."/>
            <person name="Hume J."/>
            <person name="Jhangiani S.N."/>
            <person name="Joshi V."/>
            <person name="Khan Z.M."/>
            <person name="Jackson L."/>
            <person name="Kovar C."/>
            <person name="Kowis A."/>
            <person name="Lee S."/>
            <person name="Lewis L.R."/>
            <person name="Margolis J."/>
            <person name="Morgan M."/>
            <person name="Nazareth L.V."/>
            <person name="Nguyen N."/>
            <person name="Okwuonu G."/>
            <person name="Parker D."/>
            <person name="Richards S."/>
            <person name="Ruiz S.J."/>
            <person name="Santibanez J."/>
            <person name="Savard J."/>
            <person name="Scherer S.E."/>
            <person name="Schneider B."/>
            <person name="Sodergren E."/>
            <person name="Tautz D."/>
            <person name="Vattahil S."/>
            <person name="Villasana D."/>
            <person name="White C.S."/>
            <person name="Wright R."/>
            <person name="Park Y."/>
            <person name="Beeman R.W."/>
            <person name="Lord J."/>
            <person name="Oppert B."/>
            <person name="Lorenzen M."/>
            <person name="Brown S."/>
            <person name="Wang L."/>
            <person name="Savard J."/>
            <person name="Tautz D."/>
            <person name="Richards S."/>
            <person name="Weinstock G."/>
            <person name="Gibbs R.A."/>
            <person name="Liu Y."/>
            <person name="Worley K."/>
            <person name="Weinstock G."/>
            <person name="Elsik C.G."/>
            <person name="Reese J.T."/>
            <person name="Elhaik E."/>
            <person name="Landan G."/>
            <person name="Graur D."/>
            <person name="Arensburger P."/>
            <person name="Atkinson P."/>
            <person name="Beeman R.W."/>
            <person name="Beidler J."/>
            <person name="Brown S.J."/>
            <person name="Demuth J.P."/>
            <person name="Drury D.W."/>
            <person name="Du Y.Z."/>
            <person name="Fujiwara H."/>
            <person name="Lorenzen M."/>
            <person name="Maselli V."/>
            <person name="Osanai M."/>
            <person name="Park Y."/>
            <person name="Robertson H.M."/>
            <person name="Tu Z."/>
            <person name="Wang J.J."/>
            <person name="Wang S."/>
            <person name="Richards S."/>
            <person name="Song H."/>
            <person name="Zhang L."/>
            <person name="Sodergren E."/>
            <person name="Werner D."/>
            <person name="Stanke M."/>
            <person name="Morgenstern B."/>
            <person name="Solovyev V."/>
            <person name="Kosarev P."/>
            <person name="Brown G."/>
            <person name="Chen H.C."/>
            <person name="Ermolaeva O."/>
            <person name="Hlavina W."/>
            <person name="Kapustin Y."/>
            <person name="Kiryutin B."/>
            <person name="Kitts P."/>
            <person name="Maglott D."/>
            <person name="Pruitt K."/>
            <person name="Sapojnikov V."/>
            <person name="Souvorov A."/>
            <person name="Mackey A.J."/>
            <person name="Waterhouse R.M."/>
            <person name="Wyder S."/>
            <person name="Zdobnov E.M."/>
            <person name="Zdobnov E.M."/>
            <person name="Wyder S."/>
            <person name="Kriventseva E.V."/>
            <person name="Kadowaki T."/>
            <person name="Bork P."/>
            <person name="Aranda M."/>
            <person name="Bao R."/>
            <person name="Beermann A."/>
            <person name="Berns N."/>
            <person name="Bolognesi R."/>
            <person name="Bonneton F."/>
            <person name="Bopp D."/>
            <person name="Brown S.J."/>
            <person name="Bucher G."/>
            <person name="Butts T."/>
            <person name="Chaumot A."/>
            <person name="Denell R.E."/>
            <person name="Ferrier D.E."/>
            <person name="Friedrich M."/>
            <person name="Gordon C.M."/>
            <person name="Jindra M."/>
            <person name="Klingler M."/>
            <person name="Lan Q."/>
            <person name="Lattorff H.M."/>
            <person name="Laudet V."/>
            <person name="von Levetsow C."/>
            <person name="Liu Z."/>
            <person name="Lutz R."/>
            <person name="Lynch J.A."/>
            <person name="da Fonseca R.N."/>
            <person name="Posnien N."/>
            <person name="Reuter R."/>
            <person name="Roth S."/>
            <person name="Savard J."/>
            <person name="Schinko J.B."/>
            <person name="Schmitt C."/>
            <person name="Schoppmeier M."/>
            <person name="Schroder R."/>
            <person name="Shippy T.D."/>
            <person name="Simonnet F."/>
            <person name="Marques-Souza H."/>
            <person name="Tautz D."/>
            <person name="Tomoyasu Y."/>
            <person name="Trauner J."/>
            <person name="Van der Zee M."/>
            <person name="Vervoort M."/>
            <person name="Wittkopp N."/>
            <person name="Wimmer E.A."/>
            <person name="Yang X."/>
            <person name="Jones A.K."/>
            <person name="Sattelle D.B."/>
            <person name="Ebert P.R."/>
            <person name="Nelson D."/>
            <person name="Scott J.G."/>
            <person name="Beeman R.W."/>
            <person name="Muthukrishnan S."/>
            <person name="Kramer K.J."/>
            <person name="Arakane Y."/>
            <person name="Beeman R.W."/>
            <person name="Zhu Q."/>
            <person name="Hogenkamp D."/>
            <person name="Dixit R."/>
            <person name="Oppert B."/>
            <person name="Jiang H."/>
            <person name="Zou Z."/>
            <person name="Marshall J."/>
            <person name="Elpidina E."/>
            <person name="Vinokurov K."/>
            <person name="Oppert C."/>
            <person name="Zou Z."/>
            <person name="Evans J."/>
            <person name="Lu Z."/>
            <person name="Zhao P."/>
            <person name="Sumathipala N."/>
            <person name="Altincicek B."/>
            <person name="Vilcinskas A."/>
            <person name="Williams M."/>
            <person name="Hultmark D."/>
            <person name="Hetru C."/>
            <person name="Jiang H."/>
            <person name="Grimmelikhuijzen C.J."/>
            <person name="Hauser F."/>
            <person name="Cazzamali G."/>
            <person name="Williamson M."/>
            <person name="Park Y."/>
            <person name="Li B."/>
            <person name="Tanaka Y."/>
            <person name="Predel R."/>
            <person name="Neupert S."/>
            <person name="Schachtner J."/>
            <person name="Verleyen P."/>
            <person name="Raible F."/>
            <person name="Bork P."/>
            <person name="Friedrich M."/>
            <person name="Walden K.K."/>
            <person name="Robertson H.M."/>
            <person name="Angeli S."/>
            <person name="Foret S."/>
            <person name="Bucher G."/>
            <person name="Schuetz S."/>
            <person name="Maleszka R."/>
            <person name="Wimmer E.A."/>
            <person name="Beeman R.W."/>
            <person name="Lorenzen M."/>
            <person name="Tomoyasu Y."/>
            <person name="Miller S.C."/>
            <person name="Grossmann D."/>
            <person name="Bucher G."/>
        </authorList>
    </citation>
    <scope>NUCLEOTIDE SEQUENCE [LARGE SCALE GENOMIC DNA]</scope>
    <source>
        <strain evidence="7 8">Georgia GA2</strain>
    </source>
</reference>
<dbReference type="InterPro" id="IPR023796">
    <property type="entry name" value="Serpin_dom"/>
</dbReference>
<dbReference type="AlphaFoldDB" id="A0A139WD24"/>
<dbReference type="EMBL" id="KQ971361">
    <property type="protein sequence ID" value="KYB25826.1"/>
    <property type="molecule type" value="Genomic_DNA"/>
</dbReference>
<sequence length="1013" mass="115123">MSIFLFFILAVAIATPKKPDLKNIQDYGFSATLYKELGKDCHNFVISPLLVETAFAALYLGSSGKTAEEIRTVFHLPPKTGIEHKYKTLIPQLTNPGYTLNIANRVSLAQKYKFVPTWETQIKNIFEVCADLLDMTNKNAAAEKVNKWFRDKTNNKIDKMVSADALTSETALLLLSSLYFQGNWDQQFSVSSTRKQTFYNHGKQQVSVDMMFASARSVNYGKSDLLNAQFLEIAFEKHHASMVVVLPDQLDGIYQLETKINEIFNFRDFCPETVNIWLPKFRMDSTFNIDKILQQLGVKDAFDEEKAQFSGTVSCADCHSPYIGKVTQKTYLQINERGVEAAAGQVVHVRVPLSGGRKQFKADHPFLFYIKIKEVVVFIGRFREKTNNKIDKMVSADALTSETALLLLSSLYFQGNWDQQFSVSSTRKQTFYNHGKQQVSVDMMFASARSVNYGKSDLLNAQFLEIAFEKHHALMVVVLPDQLDGIYQLETKISEIFNFRDFCPGTVNIWLPKFRMDSTFNIDKILQQLGVKDAFDETKAQFSGTVSCADCHSPYIGKVTQKTYLQINERGVEAAAGQVVHVRVPLSGGRKQFKADHPFLFYIKIKEVVVFIGRVLIKPDVFIICSIPGKKMHFLLFLTLCFASVSPYTEIHDKKFAASLYQELAKSCNNFVISPFLIETAFAALSLGSSRKTAGEFRTVFHLPQTHEAIKGRYKHFFSLFTNKGYKFQTASRISLLDELELAQKWQKQVRDIFNIQAEVLDVTNKNASAEKIDSWFREKTYNKVDKIVTPKDLNVETGFFLLSASHFGACWAKEFASKRTHKDNFYNSGKLTQKTSVDTMYLLGYFNYGQSKQLEAKFLELNFIEQQASMVIILPDKIDGIQKLETKMDQVLQFRDMRTTAVDISLPKFRMDSHFDLIKFLQKLGIKQAFIDGKASFDGTVETDCDLPYITKVTQKTSMEINERGVEATADPAHAAPPSVAPSYVKFKADHPFIFYIKIKEVVVYVGRVLAF</sequence>
<dbReference type="Gene3D" id="3.30.497.10">
    <property type="entry name" value="Antithrombin, subunit I, domain 2"/>
    <property type="match status" value="3"/>
</dbReference>
<evidence type="ECO:0000256" key="4">
    <source>
        <dbReference type="RuleBase" id="RU000411"/>
    </source>
</evidence>
<accession>A0A139WD24</accession>
<dbReference type="STRING" id="7070.A0A139WD24"/>
<dbReference type="InterPro" id="IPR000215">
    <property type="entry name" value="Serpin_fam"/>
</dbReference>
<dbReference type="InterPro" id="IPR036186">
    <property type="entry name" value="Serpin_sf"/>
</dbReference>
<dbReference type="Pfam" id="PF00079">
    <property type="entry name" value="Serpin"/>
    <property type="match status" value="3"/>
</dbReference>
<dbReference type="GO" id="GO:0050776">
    <property type="term" value="P:regulation of immune response"/>
    <property type="evidence" value="ECO:0000318"/>
    <property type="project" value="GO_Central"/>
</dbReference>
<feature type="domain" description="Serpin" evidence="6">
    <location>
        <begin position="31"/>
        <end position="385"/>
    </location>
</feature>
<dbReference type="PANTHER" id="PTHR11461:SF211">
    <property type="entry name" value="GH10112P-RELATED"/>
    <property type="match status" value="1"/>
</dbReference>
<evidence type="ECO:0000313" key="8">
    <source>
        <dbReference type="Proteomes" id="UP000007266"/>
    </source>
</evidence>
<dbReference type="InterPro" id="IPR023795">
    <property type="entry name" value="Serpin_CS"/>
</dbReference>
<dbReference type="InterPro" id="IPR042185">
    <property type="entry name" value="Serpin_sf_2"/>
</dbReference>
<feature type="signal peptide" evidence="5">
    <location>
        <begin position="1"/>
        <end position="16"/>
    </location>
</feature>
<keyword evidence="8" id="KW-1185">Reference proteome</keyword>
<protein>
    <recommendedName>
        <fullName evidence="6">Serpin domain-containing protein</fullName>
    </recommendedName>
</protein>
<name>A0A139WD24_TRICA</name>
<keyword evidence="2" id="KW-0646">Protease inhibitor</keyword>
<dbReference type="SMART" id="SM00093">
    <property type="entry name" value="SERPIN"/>
    <property type="match status" value="2"/>
</dbReference>
<evidence type="ECO:0000256" key="5">
    <source>
        <dbReference type="SAM" id="SignalP"/>
    </source>
</evidence>
<dbReference type="OMA" id="DMMFASA"/>
<dbReference type="InParanoid" id="A0A139WD24"/>
<evidence type="ECO:0000313" key="7">
    <source>
        <dbReference type="EMBL" id="KYB25826.1"/>
    </source>
</evidence>